<evidence type="ECO:0000313" key="2">
    <source>
        <dbReference type="Proteomes" id="UP001194746"/>
    </source>
</evidence>
<keyword evidence="2" id="KW-1185">Reference proteome</keyword>
<comment type="caution">
    <text evidence="1">The sequence shown here is derived from an EMBL/GenBank/DDBJ whole genome shotgun (WGS) entry which is preliminary data.</text>
</comment>
<reference evidence="1" key="2">
    <citation type="submission" date="2020-02" db="EMBL/GenBank/DDBJ databases">
        <authorList>
            <person name="Gilchrist C.L.M."/>
            <person name="Chooi Y.-H."/>
        </authorList>
    </citation>
    <scope>NUCLEOTIDE SEQUENCE</scope>
    <source>
        <strain evidence="1">MST-FP2251</strain>
    </source>
</reference>
<gene>
    <name evidence="1" type="ORF">FE257_006752</name>
</gene>
<dbReference type="Proteomes" id="UP001194746">
    <property type="component" value="Unassembled WGS sequence"/>
</dbReference>
<dbReference type="AlphaFoldDB" id="A0AAD4CAA8"/>
<accession>A0AAD4CAA8</accession>
<sequence>MAVSDLQSGLHLDPISVQYLDADGRAHTVRRPVHQVPHYTFGRLVGFEDISIYLLFPRLYRENQQSSRLRDQDFQKWMDEILLPTIYQHHSSSLVQHYPSSFDHSRLNATARGVEMRSQRIDPIAREQLLFYFLPPEALGTILIQGKNLKTLTKAATLAEMVDGFYRHWNTAVDEAYLTDRLFYDIGKETCPTISSKICHSASSDRLPQTLLWRRCCLDAYSHYIAGKQPGDSPRPQQQFYPISMLQDTGSLTLETRRSSPHRHAGLLYSQFYASVKEVFAAGNIYPFTNSSIESLALDPKLRKTWQLVGGGLSHDPVALIRAYLTTKQRCHAALQGSVQKVFGLREEHRVSHSLFHRILHEFRSRERYATPILGSSASVEHYYALPTTTLLRWFRWNINKFCVGFEMVYSLNNRHFVTWEHTRMMLIFLRCLPFTYSGGLLQRVSRCWHDVWFRPDPTRPDGLRRCEGLGFARNMEQSGYGWFLDKID</sequence>
<name>A0AAD4CAA8_ASPNN</name>
<reference evidence="1" key="1">
    <citation type="journal article" date="2019" name="Beilstein J. Org. Chem.">
        <title>Nanangenines: drimane sesquiterpenoids as the dominant metabolite cohort of a novel Australian fungus, Aspergillus nanangensis.</title>
        <authorList>
            <person name="Lacey H.J."/>
            <person name="Gilchrist C.L.M."/>
            <person name="Crombie A."/>
            <person name="Kalaitzis J.A."/>
            <person name="Vuong D."/>
            <person name="Rutledge P.J."/>
            <person name="Turner P."/>
            <person name="Pitt J.I."/>
            <person name="Lacey E."/>
            <person name="Chooi Y.H."/>
            <person name="Piggott A.M."/>
        </authorList>
    </citation>
    <scope>NUCLEOTIDE SEQUENCE</scope>
    <source>
        <strain evidence="1">MST-FP2251</strain>
    </source>
</reference>
<dbReference type="EMBL" id="VCAU01000300">
    <property type="protein sequence ID" value="KAF9882577.1"/>
    <property type="molecule type" value="Genomic_DNA"/>
</dbReference>
<evidence type="ECO:0000313" key="1">
    <source>
        <dbReference type="EMBL" id="KAF9882577.1"/>
    </source>
</evidence>
<protein>
    <submittedName>
        <fullName evidence="1">Uncharacterized protein</fullName>
    </submittedName>
</protein>
<organism evidence="1 2">
    <name type="scientific">Aspergillus nanangensis</name>
    <dbReference type="NCBI Taxonomy" id="2582783"/>
    <lineage>
        <taxon>Eukaryota</taxon>
        <taxon>Fungi</taxon>
        <taxon>Dikarya</taxon>
        <taxon>Ascomycota</taxon>
        <taxon>Pezizomycotina</taxon>
        <taxon>Eurotiomycetes</taxon>
        <taxon>Eurotiomycetidae</taxon>
        <taxon>Eurotiales</taxon>
        <taxon>Aspergillaceae</taxon>
        <taxon>Aspergillus</taxon>
        <taxon>Aspergillus subgen. Circumdati</taxon>
    </lineage>
</organism>
<proteinExistence type="predicted"/>